<dbReference type="GO" id="GO:0009007">
    <property type="term" value="F:site-specific DNA-methyltransferase (adenine-specific) activity"/>
    <property type="evidence" value="ECO:0007669"/>
    <property type="project" value="UniProtKB-EC"/>
</dbReference>
<proteinExistence type="inferred from homology"/>
<comment type="catalytic activity">
    <reaction evidence="7">
        <text>a 2'-deoxyadenosine in DNA + S-adenosyl-L-methionine = an N(6)-methyl-2'-deoxyadenosine in DNA + S-adenosyl-L-homocysteine + H(+)</text>
        <dbReference type="Rhea" id="RHEA:15197"/>
        <dbReference type="Rhea" id="RHEA-COMP:12418"/>
        <dbReference type="Rhea" id="RHEA-COMP:12419"/>
        <dbReference type="ChEBI" id="CHEBI:15378"/>
        <dbReference type="ChEBI" id="CHEBI:57856"/>
        <dbReference type="ChEBI" id="CHEBI:59789"/>
        <dbReference type="ChEBI" id="CHEBI:90615"/>
        <dbReference type="ChEBI" id="CHEBI:90616"/>
        <dbReference type="EC" id="2.1.1.72"/>
    </reaction>
</comment>
<dbReference type="PANTHER" id="PTHR42933">
    <property type="entry name" value="SLR6095 PROTEIN"/>
    <property type="match status" value="1"/>
</dbReference>
<dbReference type="Gene3D" id="1.20.1260.30">
    <property type="match status" value="1"/>
</dbReference>
<dbReference type="GO" id="GO:0032259">
    <property type="term" value="P:methylation"/>
    <property type="evidence" value="ECO:0007669"/>
    <property type="project" value="UniProtKB-KW"/>
</dbReference>
<dbReference type="EMBL" id="FPBT01000053">
    <property type="protein sequence ID" value="SFU73742.1"/>
    <property type="molecule type" value="Genomic_DNA"/>
</dbReference>
<reference evidence="9 10" key="1">
    <citation type="submission" date="2016-10" db="EMBL/GenBank/DDBJ databases">
        <authorList>
            <person name="de Groot N.N."/>
        </authorList>
    </citation>
    <scope>NUCLEOTIDE SEQUENCE [LARGE SCALE GENOMIC DNA]</scope>
    <source>
        <strain evidence="9 10">KHGC13</strain>
    </source>
</reference>
<evidence type="ECO:0000256" key="3">
    <source>
        <dbReference type="ARBA" id="ARBA00022603"/>
    </source>
</evidence>
<keyword evidence="5" id="KW-0949">S-adenosyl-L-methionine</keyword>
<evidence type="ECO:0000256" key="7">
    <source>
        <dbReference type="ARBA" id="ARBA00047942"/>
    </source>
</evidence>
<dbReference type="InterPro" id="IPR051537">
    <property type="entry name" value="DNA_Adenine_Mtase"/>
</dbReference>
<comment type="similarity">
    <text evidence="1">Belongs to the N(4)/N(6)-methyltransferase family.</text>
</comment>
<keyword evidence="10" id="KW-1185">Reference proteome</keyword>
<dbReference type="GO" id="GO:0009307">
    <property type="term" value="P:DNA restriction-modification system"/>
    <property type="evidence" value="ECO:0007669"/>
    <property type="project" value="UniProtKB-KW"/>
</dbReference>
<dbReference type="InterPro" id="IPR022749">
    <property type="entry name" value="D12N6_MeTrfase_N"/>
</dbReference>
<dbReference type="SUPFAM" id="SSF53335">
    <property type="entry name" value="S-adenosyl-L-methionine-dependent methyltransferases"/>
    <property type="match status" value="1"/>
</dbReference>
<dbReference type="EC" id="2.1.1.72" evidence="2"/>
<evidence type="ECO:0000256" key="1">
    <source>
        <dbReference type="ARBA" id="ARBA00006594"/>
    </source>
</evidence>
<evidence type="ECO:0000259" key="8">
    <source>
        <dbReference type="Pfam" id="PF12161"/>
    </source>
</evidence>
<dbReference type="PANTHER" id="PTHR42933:SF3">
    <property type="entry name" value="TYPE I RESTRICTION ENZYME MJAVIII METHYLASE SUBUNIT"/>
    <property type="match status" value="1"/>
</dbReference>
<evidence type="ECO:0000256" key="4">
    <source>
        <dbReference type="ARBA" id="ARBA00022679"/>
    </source>
</evidence>
<protein>
    <recommendedName>
        <fullName evidence="2">site-specific DNA-methyltransferase (adenine-specific)</fullName>
        <ecNumber evidence="2">2.1.1.72</ecNumber>
    </recommendedName>
</protein>
<evidence type="ECO:0000256" key="2">
    <source>
        <dbReference type="ARBA" id="ARBA00011900"/>
    </source>
</evidence>
<organism evidence="9 10">
    <name type="scientific">Eubacterium pyruvativorans</name>
    <dbReference type="NCBI Taxonomy" id="155865"/>
    <lineage>
        <taxon>Bacteria</taxon>
        <taxon>Bacillati</taxon>
        <taxon>Bacillota</taxon>
        <taxon>Clostridia</taxon>
        <taxon>Eubacteriales</taxon>
        <taxon>Eubacteriaceae</taxon>
        <taxon>Eubacterium</taxon>
    </lineage>
</organism>
<keyword evidence="6" id="KW-0680">Restriction system</keyword>
<dbReference type="InterPro" id="IPR038333">
    <property type="entry name" value="T1MK-like_N_sf"/>
</dbReference>
<gene>
    <name evidence="9" type="ORF">SAMN05216508_1532</name>
</gene>
<name>A0A1I7ILE7_9FIRM</name>
<keyword evidence="4" id="KW-0808">Transferase</keyword>
<evidence type="ECO:0000313" key="9">
    <source>
        <dbReference type="EMBL" id="SFU73742.1"/>
    </source>
</evidence>
<dbReference type="STRING" id="155865.SAMN05216515_1552"/>
<dbReference type="AlphaFoldDB" id="A0A1I7ILE7"/>
<dbReference type="RefSeq" id="WP_242935134.1">
    <property type="nucleotide sequence ID" value="NZ_FOWF01000055.1"/>
</dbReference>
<accession>A0A1I7ILE7</accession>
<feature type="domain" description="N6 adenine-specific DNA methyltransferase N-terminal" evidence="8">
    <location>
        <begin position="24"/>
        <end position="154"/>
    </location>
</feature>
<dbReference type="Proteomes" id="UP000198817">
    <property type="component" value="Unassembled WGS sequence"/>
</dbReference>
<evidence type="ECO:0000256" key="5">
    <source>
        <dbReference type="ARBA" id="ARBA00022691"/>
    </source>
</evidence>
<evidence type="ECO:0000256" key="6">
    <source>
        <dbReference type="ARBA" id="ARBA00022747"/>
    </source>
</evidence>
<dbReference type="InterPro" id="IPR029063">
    <property type="entry name" value="SAM-dependent_MTases_sf"/>
</dbReference>
<evidence type="ECO:0000313" key="10">
    <source>
        <dbReference type="Proteomes" id="UP000198817"/>
    </source>
</evidence>
<dbReference type="Pfam" id="PF12161">
    <property type="entry name" value="HsdM_N"/>
    <property type="match status" value="1"/>
</dbReference>
<sequence>MAEHQMIDVMWDDSPVDVSEETGMIWSIANKLRGPYQSDKYKDVIIPMTIIRRFECALEPTKDKVVEQYEKNPNYPAKAMYRISGFQFYNTSRFTLAELCNDPDHLADNFVSYIQGFSANVQEILLSEAKGLDFKKQITKMDKNNRLLAVIKAFSELNLNPRTIDNVKMEYIFEDLIRRFSENAEAGDHYTGRDIIKLMVNILLAEGCDDIFDDGKVITILETPCLIPIQNQAA</sequence>
<keyword evidence="3" id="KW-0489">Methyltransferase</keyword>